<comment type="caution">
    <text evidence="2">The sequence shown here is derived from an EMBL/GenBank/DDBJ whole genome shotgun (WGS) entry which is preliminary data.</text>
</comment>
<proteinExistence type="predicted"/>
<dbReference type="Proteomes" id="UP000712281">
    <property type="component" value="Unassembled WGS sequence"/>
</dbReference>
<sequence length="404" mass="45192">MLWKELTSDQDGRPRQGEERGEPRGGSEGMRWAVAPSDRTDSPCDRTAALSVPKSHPTSLTCCLSDLFLFFPFIHEGLCWFSSRDTSLDLAIHNRTASLDTGRLCRWFESHHGLGGWAKRLVMSQKARVAKGHKLPKVVSCQRSRVTKGCELPKGVSNQRVQVAKGYEHQEVRGPRGTKDRRGACSKRCLLRQVVSDPYGSVYDLLSQDRPKAGSGKKVRWAIEPDFVDRSHLDSIRIRLMGSYLFIIILPEELRMVLVQPRSREGSVSERLCNVWLDVARDELVIFYETVKKLCIGSQAGKIKSGKVRKGKRTAGQFSRGAADGAGLSELPTDPVETNIGGVLPSDLVNLTRTQQDGQQHQEGDEEVESSNANRDGDQREKRVICREENIYVMRRECSKSGIS</sequence>
<evidence type="ECO:0000256" key="1">
    <source>
        <dbReference type="SAM" id="MobiDB-lite"/>
    </source>
</evidence>
<name>A0A8S9IJF1_BRACR</name>
<evidence type="ECO:0000313" key="3">
    <source>
        <dbReference type="Proteomes" id="UP000712281"/>
    </source>
</evidence>
<feature type="compositionally biased region" description="Basic and acidic residues" evidence="1">
    <location>
        <begin position="1"/>
        <end position="25"/>
    </location>
</feature>
<accession>A0A8S9IJF1</accession>
<reference evidence="2" key="1">
    <citation type="submission" date="2019-12" db="EMBL/GenBank/DDBJ databases">
        <title>Genome sequencing and annotation of Brassica cretica.</title>
        <authorList>
            <person name="Studholme D.J."/>
            <person name="Sarris P.F."/>
        </authorList>
    </citation>
    <scope>NUCLEOTIDE SEQUENCE</scope>
    <source>
        <strain evidence="2">PFS-001/15</strain>
        <tissue evidence="2">Leaf</tissue>
    </source>
</reference>
<feature type="region of interest" description="Disordered" evidence="1">
    <location>
        <begin position="314"/>
        <end position="336"/>
    </location>
</feature>
<feature type="region of interest" description="Disordered" evidence="1">
    <location>
        <begin position="1"/>
        <end position="42"/>
    </location>
</feature>
<gene>
    <name evidence="2" type="ORF">F2Q68_00027456</name>
</gene>
<feature type="region of interest" description="Disordered" evidence="1">
    <location>
        <begin position="355"/>
        <end position="381"/>
    </location>
</feature>
<dbReference type="EMBL" id="QGKW02001911">
    <property type="protein sequence ID" value="KAF2569433.1"/>
    <property type="molecule type" value="Genomic_DNA"/>
</dbReference>
<protein>
    <submittedName>
        <fullName evidence="2">Uncharacterized protein</fullName>
    </submittedName>
</protein>
<evidence type="ECO:0000313" key="2">
    <source>
        <dbReference type="EMBL" id="KAF2569433.1"/>
    </source>
</evidence>
<organism evidence="2 3">
    <name type="scientific">Brassica cretica</name>
    <name type="common">Mustard</name>
    <dbReference type="NCBI Taxonomy" id="69181"/>
    <lineage>
        <taxon>Eukaryota</taxon>
        <taxon>Viridiplantae</taxon>
        <taxon>Streptophyta</taxon>
        <taxon>Embryophyta</taxon>
        <taxon>Tracheophyta</taxon>
        <taxon>Spermatophyta</taxon>
        <taxon>Magnoliopsida</taxon>
        <taxon>eudicotyledons</taxon>
        <taxon>Gunneridae</taxon>
        <taxon>Pentapetalae</taxon>
        <taxon>rosids</taxon>
        <taxon>malvids</taxon>
        <taxon>Brassicales</taxon>
        <taxon>Brassicaceae</taxon>
        <taxon>Brassiceae</taxon>
        <taxon>Brassica</taxon>
    </lineage>
</organism>
<dbReference type="AlphaFoldDB" id="A0A8S9IJF1"/>